<dbReference type="PANTHER" id="PTHR11360:SF304">
    <property type="entry name" value="MFS DOMAIN-CONTAINING PROTEIN"/>
    <property type="match status" value="1"/>
</dbReference>
<dbReference type="EMBL" id="JBHTAX010000005">
    <property type="protein sequence ID" value="MFC7192635.1"/>
    <property type="molecule type" value="Genomic_DNA"/>
</dbReference>
<name>A0ABD5YTD6_9EURY</name>
<feature type="transmembrane region" description="Helical" evidence="1">
    <location>
        <begin position="104"/>
        <end position="124"/>
    </location>
</feature>
<dbReference type="RefSeq" id="WP_390206787.1">
    <property type="nucleotide sequence ID" value="NZ_JBHSZC010000004.1"/>
</dbReference>
<keyword evidence="4" id="KW-1185">Reference proteome</keyword>
<proteinExistence type="predicted"/>
<dbReference type="InterPro" id="IPR036259">
    <property type="entry name" value="MFS_trans_sf"/>
</dbReference>
<evidence type="ECO:0000313" key="3">
    <source>
        <dbReference type="EMBL" id="MFC7192635.1"/>
    </source>
</evidence>
<dbReference type="Proteomes" id="UP001596417">
    <property type="component" value="Unassembled WGS sequence"/>
</dbReference>
<dbReference type="PANTHER" id="PTHR11360">
    <property type="entry name" value="MONOCARBOXYLATE TRANSPORTER"/>
    <property type="match status" value="1"/>
</dbReference>
<dbReference type="InterPro" id="IPR020846">
    <property type="entry name" value="MFS_dom"/>
</dbReference>
<evidence type="ECO:0000259" key="2">
    <source>
        <dbReference type="PROSITE" id="PS50850"/>
    </source>
</evidence>
<dbReference type="InterPro" id="IPR050327">
    <property type="entry name" value="Proton-linked_MCT"/>
</dbReference>
<feature type="transmembrane region" description="Helical" evidence="1">
    <location>
        <begin position="44"/>
        <end position="64"/>
    </location>
</feature>
<reference evidence="3 4" key="1">
    <citation type="journal article" date="2019" name="Int. J. Syst. Evol. Microbiol.">
        <title>The Global Catalogue of Microorganisms (GCM) 10K type strain sequencing project: providing services to taxonomists for standard genome sequencing and annotation.</title>
        <authorList>
            <consortium name="The Broad Institute Genomics Platform"/>
            <consortium name="The Broad Institute Genome Sequencing Center for Infectious Disease"/>
            <person name="Wu L."/>
            <person name="Ma J."/>
        </authorList>
    </citation>
    <scope>NUCLEOTIDE SEQUENCE [LARGE SCALE GENOMIC DNA]</scope>
    <source>
        <strain evidence="3 4">RDMS1</strain>
    </source>
</reference>
<feature type="transmembrane region" description="Helical" evidence="1">
    <location>
        <begin position="12"/>
        <end position="32"/>
    </location>
</feature>
<keyword evidence="1" id="KW-0812">Transmembrane</keyword>
<evidence type="ECO:0000256" key="1">
    <source>
        <dbReference type="SAM" id="Phobius"/>
    </source>
</evidence>
<protein>
    <submittedName>
        <fullName evidence="3">MFS transporter</fullName>
    </submittedName>
</protein>
<accession>A0ABD5YTD6</accession>
<keyword evidence="1" id="KW-1133">Transmembrane helix</keyword>
<sequence length="309" mass="32052">MNGDRELLPFSRWWLVGGGAIAMGMAGTYQFVWSSIRSPLGVQIGASEATLGTLFTLLIISQILSQFPTGWFRDRYGPRLPLFAGAILLASGYAGLAVAPTPMIAAIAVIVGGTGAGATYTVAVNTPVKWFETHRGLATGVVTMMYSGLSVVLIPGIRGDVVLVFETTMLVFAVLGAAACLVGAFVLRDPPGTAFDPESGDSTSDDGADIVDSPTYTWRESIRTWQFWVLYVVFAVVNGVGLMLIGKVIAFADSLGLSAAAATGAASIIAFADGAGVLIGGGISDRLGPIRTVGWALIVSAAGIAVRWS</sequence>
<gene>
    <name evidence="3" type="ORF">ACFQL7_24390</name>
</gene>
<keyword evidence="1" id="KW-0472">Membrane</keyword>
<feature type="transmembrane region" description="Helical" evidence="1">
    <location>
        <begin position="76"/>
        <end position="98"/>
    </location>
</feature>
<feature type="transmembrane region" description="Helical" evidence="1">
    <location>
        <begin position="136"/>
        <end position="157"/>
    </location>
</feature>
<dbReference type="InterPro" id="IPR011701">
    <property type="entry name" value="MFS"/>
</dbReference>
<feature type="transmembrane region" description="Helical" evidence="1">
    <location>
        <begin position="257"/>
        <end position="280"/>
    </location>
</feature>
<feature type="domain" description="Major facilitator superfamily (MFS) profile" evidence="2">
    <location>
        <begin position="1"/>
        <end position="309"/>
    </location>
</feature>
<dbReference type="Pfam" id="PF07690">
    <property type="entry name" value="MFS_1"/>
    <property type="match status" value="1"/>
</dbReference>
<feature type="transmembrane region" description="Helical" evidence="1">
    <location>
        <begin position="169"/>
        <end position="187"/>
    </location>
</feature>
<evidence type="ECO:0000313" key="4">
    <source>
        <dbReference type="Proteomes" id="UP001596417"/>
    </source>
</evidence>
<dbReference type="PROSITE" id="PS50850">
    <property type="entry name" value="MFS"/>
    <property type="match status" value="1"/>
</dbReference>
<comment type="caution">
    <text evidence="3">The sequence shown here is derived from an EMBL/GenBank/DDBJ whole genome shotgun (WGS) entry which is preliminary data.</text>
</comment>
<dbReference type="SUPFAM" id="SSF103473">
    <property type="entry name" value="MFS general substrate transporter"/>
    <property type="match status" value="1"/>
</dbReference>
<feature type="transmembrane region" description="Helical" evidence="1">
    <location>
        <begin position="228"/>
        <end position="251"/>
    </location>
</feature>
<organism evidence="3 4">
    <name type="scientific">Halocatena marina</name>
    <dbReference type="NCBI Taxonomy" id="2934937"/>
    <lineage>
        <taxon>Archaea</taxon>
        <taxon>Methanobacteriati</taxon>
        <taxon>Methanobacteriota</taxon>
        <taxon>Stenosarchaea group</taxon>
        <taxon>Halobacteria</taxon>
        <taxon>Halobacteriales</taxon>
        <taxon>Natronomonadaceae</taxon>
        <taxon>Halocatena</taxon>
    </lineage>
</organism>
<dbReference type="Gene3D" id="1.20.1250.20">
    <property type="entry name" value="MFS general substrate transporter like domains"/>
    <property type="match status" value="1"/>
</dbReference>
<dbReference type="AlphaFoldDB" id="A0ABD5YTD6"/>